<dbReference type="Pfam" id="PF03704">
    <property type="entry name" value="BTAD"/>
    <property type="match status" value="1"/>
</dbReference>
<dbReference type="InterPro" id="IPR011990">
    <property type="entry name" value="TPR-like_helical_dom_sf"/>
</dbReference>
<accession>A0A923L1M1</accession>
<dbReference type="EMBL" id="JACONZ010000003">
    <property type="protein sequence ID" value="MBC5581828.1"/>
    <property type="molecule type" value="Genomic_DNA"/>
</dbReference>
<dbReference type="InterPro" id="IPR051677">
    <property type="entry name" value="AfsR-DnrI-RedD_regulator"/>
</dbReference>
<dbReference type="Gene3D" id="1.25.40.10">
    <property type="entry name" value="Tetratricopeptide repeat domain"/>
    <property type="match status" value="1"/>
</dbReference>
<dbReference type="PANTHER" id="PTHR35807">
    <property type="entry name" value="TRANSCRIPTIONAL REGULATOR REDD-RELATED"/>
    <property type="match status" value="1"/>
</dbReference>
<name>A0A923L1M1_9FIRM</name>
<sequence>MELIKMQMLGGFAVSVGEVEICGPDCRKGQLWSLLQYLVTFRHREIPASELQAALWPKGTGNPSNALKNLVYRVRTTFEDAGISDAKQLILCKRGVYRFNGALPLEADTELFEAAAAQALRAEGPQRIPLLKRAAILYSGDYLPGEERQSWAAAVREDLHGKYAACALPLMEYLDGTQNWSALLQLASHSTDIDPFDAPASYYQLRALLGLEMQPKALEYYNYLQNLYYRERGESLPEQVRGLYLDIIRHMNNIEIDIAKIKQDISEKGEARGAFLCEYEIFKELYRVEARAAARTGQKMFLGLLTLTDEEGSAPAGRARNRAMDHLEKTLVLSLRRGDVVARFSATQYVALMATRTYENGLKVIGRVERRFRAEYRGRGVRLATTLQPIDVTEG</sequence>
<dbReference type="GO" id="GO:0003677">
    <property type="term" value="F:DNA binding"/>
    <property type="evidence" value="ECO:0007669"/>
    <property type="project" value="InterPro"/>
</dbReference>
<dbReference type="GO" id="GO:0006355">
    <property type="term" value="P:regulation of DNA-templated transcription"/>
    <property type="evidence" value="ECO:0007669"/>
    <property type="project" value="InterPro"/>
</dbReference>
<dbReference type="Proteomes" id="UP000659630">
    <property type="component" value="Unassembled WGS sequence"/>
</dbReference>
<evidence type="ECO:0000313" key="3">
    <source>
        <dbReference type="Proteomes" id="UP000659630"/>
    </source>
</evidence>
<dbReference type="InterPro" id="IPR005158">
    <property type="entry name" value="BTAD"/>
</dbReference>
<dbReference type="InterPro" id="IPR016032">
    <property type="entry name" value="Sig_transdc_resp-reg_C-effctor"/>
</dbReference>
<dbReference type="RefSeq" id="WP_186888190.1">
    <property type="nucleotide sequence ID" value="NZ_JACONZ010000003.1"/>
</dbReference>
<evidence type="ECO:0000313" key="2">
    <source>
        <dbReference type="EMBL" id="MBC5581828.1"/>
    </source>
</evidence>
<reference evidence="2" key="1">
    <citation type="submission" date="2020-08" db="EMBL/GenBank/DDBJ databases">
        <title>Genome public.</title>
        <authorList>
            <person name="Liu C."/>
            <person name="Sun Q."/>
        </authorList>
    </citation>
    <scope>NUCLEOTIDE SEQUENCE</scope>
    <source>
        <strain evidence="2">BX8</strain>
    </source>
</reference>
<gene>
    <name evidence="2" type="ORF">H8S23_09940</name>
</gene>
<dbReference type="PANTHER" id="PTHR35807:SF2">
    <property type="entry name" value="TRANSCRIPTIONAL ACTIVATOR DOMAIN"/>
    <property type="match status" value="1"/>
</dbReference>
<dbReference type="SUPFAM" id="SSF48452">
    <property type="entry name" value="TPR-like"/>
    <property type="match status" value="1"/>
</dbReference>
<organism evidence="2 3">
    <name type="scientific">Anaerofilum hominis</name>
    <dbReference type="NCBI Taxonomy" id="2763016"/>
    <lineage>
        <taxon>Bacteria</taxon>
        <taxon>Bacillati</taxon>
        <taxon>Bacillota</taxon>
        <taxon>Clostridia</taxon>
        <taxon>Eubacteriales</taxon>
        <taxon>Oscillospiraceae</taxon>
        <taxon>Anaerofilum</taxon>
    </lineage>
</organism>
<comment type="caution">
    <text evidence="2">The sequence shown here is derived from an EMBL/GenBank/DDBJ whole genome shotgun (WGS) entry which is preliminary data.</text>
</comment>
<evidence type="ECO:0000259" key="1">
    <source>
        <dbReference type="SMART" id="SM01043"/>
    </source>
</evidence>
<feature type="domain" description="Bacterial transcriptional activator" evidence="1">
    <location>
        <begin position="107"/>
        <end position="248"/>
    </location>
</feature>
<keyword evidence="3" id="KW-1185">Reference proteome</keyword>
<proteinExistence type="predicted"/>
<dbReference type="Gene3D" id="1.10.10.10">
    <property type="entry name" value="Winged helix-like DNA-binding domain superfamily/Winged helix DNA-binding domain"/>
    <property type="match status" value="1"/>
</dbReference>
<dbReference type="SMART" id="SM01043">
    <property type="entry name" value="BTAD"/>
    <property type="match status" value="1"/>
</dbReference>
<dbReference type="InterPro" id="IPR036388">
    <property type="entry name" value="WH-like_DNA-bd_sf"/>
</dbReference>
<dbReference type="SUPFAM" id="SSF46894">
    <property type="entry name" value="C-terminal effector domain of the bipartite response regulators"/>
    <property type="match status" value="1"/>
</dbReference>
<dbReference type="AlphaFoldDB" id="A0A923L1M1"/>
<protein>
    <recommendedName>
        <fullName evidence="1">Bacterial transcriptional activator domain-containing protein</fullName>
    </recommendedName>
</protein>